<dbReference type="EMBL" id="VXIS01000389">
    <property type="protein sequence ID" value="KAA8893916.1"/>
    <property type="molecule type" value="Genomic_DNA"/>
</dbReference>
<reference evidence="3 4" key="1">
    <citation type="submission" date="2019-09" db="EMBL/GenBank/DDBJ databases">
        <title>Draft genome of the ectomycorrhizal ascomycete Sphaerosporella brunnea.</title>
        <authorList>
            <consortium name="DOE Joint Genome Institute"/>
            <person name="Benucci G.M."/>
            <person name="Marozzi G."/>
            <person name="Antonielli L."/>
            <person name="Sanchez S."/>
            <person name="Marco P."/>
            <person name="Wang X."/>
            <person name="Falini L.B."/>
            <person name="Barry K."/>
            <person name="Haridas S."/>
            <person name="Lipzen A."/>
            <person name="Labutti K."/>
            <person name="Grigoriev I.V."/>
            <person name="Murat C."/>
            <person name="Martin F."/>
            <person name="Albertini E."/>
            <person name="Donnini D."/>
            <person name="Bonito G."/>
        </authorList>
    </citation>
    <scope>NUCLEOTIDE SEQUENCE [LARGE SCALE GENOMIC DNA]</scope>
    <source>
        <strain evidence="3 4">Sb_GMNB300</strain>
    </source>
</reference>
<dbReference type="AlphaFoldDB" id="A0A5J5EG47"/>
<sequence>MLTTSTRAQRHPSLLARGFVEIGVFRFMGGGGQSPTQQGCKDHAGQSKRAGLCDQRSSSIGELKIAGGTRTARKRRSTCPSSTASTFTLLYRFLIRPQTTATMKSLLLLPLLVSSVLAANFGSCLPQHQCGFICCASTELCMNNMNCMSPEYIVSAIAATKAHSIYPTLTNPAVVSSLRSAISSSSGAAESVYSEFRSVMTDAPSPSALQPTVPSGFTIPSSLNPSSVSSRVSKVMASMSRVSESRARETATASRSHSASASVTTRRVSSSSTTTASSTTTRTTSTPTSTAAAATMGVAGAAVMAAVAAALL</sequence>
<evidence type="ECO:0000313" key="4">
    <source>
        <dbReference type="Proteomes" id="UP000326924"/>
    </source>
</evidence>
<feature type="region of interest" description="Disordered" evidence="1">
    <location>
        <begin position="239"/>
        <end position="290"/>
    </location>
</feature>
<keyword evidence="4" id="KW-1185">Reference proteome</keyword>
<evidence type="ECO:0000256" key="2">
    <source>
        <dbReference type="SAM" id="Phobius"/>
    </source>
</evidence>
<organism evidence="3 4">
    <name type="scientific">Sphaerosporella brunnea</name>
    <dbReference type="NCBI Taxonomy" id="1250544"/>
    <lineage>
        <taxon>Eukaryota</taxon>
        <taxon>Fungi</taxon>
        <taxon>Dikarya</taxon>
        <taxon>Ascomycota</taxon>
        <taxon>Pezizomycotina</taxon>
        <taxon>Pezizomycetes</taxon>
        <taxon>Pezizales</taxon>
        <taxon>Pyronemataceae</taxon>
        <taxon>Sphaerosporella</taxon>
    </lineage>
</organism>
<dbReference type="InParanoid" id="A0A5J5EG47"/>
<keyword evidence="2" id="KW-1133">Transmembrane helix</keyword>
<keyword evidence="2" id="KW-0812">Transmembrane</keyword>
<keyword evidence="2" id="KW-0472">Membrane</keyword>
<comment type="caution">
    <text evidence="3">The sequence shown here is derived from an EMBL/GenBank/DDBJ whole genome shotgun (WGS) entry which is preliminary data.</text>
</comment>
<name>A0A5J5EG47_9PEZI</name>
<protein>
    <submittedName>
        <fullName evidence="3">Uncharacterized protein</fullName>
    </submittedName>
</protein>
<dbReference type="Proteomes" id="UP000326924">
    <property type="component" value="Unassembled WGS sequence"/>
</dbReference>
<feature type="compositionally biased region" description="Low complexity" evidence="1">
    <location>
        <begin position="250"/>
        <end position="290"/>
    </location>
</feature>
<gene>
    <name evidence="3" type="ORF">FN846DRAFT_463724</name>
</gene>
<accession>A0A5J5EG47</accession>
<evidence type="ECO:0000256" key="1">
    <source>
        <dbReference type="SAM" id="MobiDB-lite"/>
    </source>
</evidence>
<feature type="transmembrane region" description="Helical" evidence="2">
    <location>
        <begin position="291"/>
        <end position="311"/>
    </location>
</feature>
<evidence type="ECO:0000313" key="3">
    <source>
        <dbReference type="EMBL" id="KAA8893916.1"/>
    </source>
</evidence>
<proteinExistence type="predicted"/>